<dbReference type="Pfam" id="PF01205">
    <property type="entry name" value="Impact_N"/>
    <property type="match status" value="1"/>
</dbReference>
<dbReference type="NCBIfam" id="TIGR00257">
    <property type="entry name" value="IMPACT_YIGZ"/>
    <property type="match status" value="1"/>
</dbReference>
<dbReference type="SUPFAM" id="SSF54211">
    <property type="entry name" value="Ribosomal protein S5 domain 2-like"/>
    <property type="match status" value="1"/>
</dbReference>
<dbReference type="PANTHER" id="PTHR16301">
    <property type="entry name" value="IMPACT-RELATED"/>
    <property type="match status" value="1"/>
</dbReference>
<comment type="similarity">
    <text evidence="1">Belongs to the IMPACT family.</text>
</comment>
<dbReference type="InterPro" id="IPR036956">
    <property type="entry name" value="Impact_N_sf"/>
</dbReference>
<dbReference type="InterPro" id="IPR020569">
    <property type="entry name" value="UPF0029_Impact_CS"/>
</dbReference>
<dbReference type="KEGG" id="eio:H9L01_03045"/>
<name>A0A7G9S0I4_9FIRM</name>
<accession>A0A7G9S0I4</accession>
<evidence type="ECO:0000313" key="4">
    <source>
        <dbReference type="Proteomes" id="UP000515928"/>
    </source>
</evidence>
<keyword evidence="4" id="KW-1185">Reference proteome</keyword>
<dbReference type="RefSeq" id="WP_187534559.1">
    <property type="nucleotide sequence ID" value="NZ_CBCSHU010000006.1"/>
</dbReference>
<sequence length="208" mass="23465">MTYKETITIKDEVVTQQEIKKSKFITYLMPVETEDEAKDYLKLVKKMHPKATHHCSAYIVKGIERSNDDGEPASSAGLPMLEVLRGNRMEGVIAVVVRYFGGTELGVGGLIRAYGSSVTLGIQEAEILRPQIIYIYVLKFDYQYTNDVENFLASIGTVENREYTDRAEYTVYLQDESTIKELEDITRGTIIINKEGERIELVGGNHGN</sequence>
<dbReference type="InterPro" id="IPR023582">
    <property type="entry name" value="Impact"/>
</dbReference>
<protein>
    <submittedName>
        <fullName evidence="3">YigZ family protein</fullName>
    </submittedName>
</protein>
<dbReference type="PROSITE" id="PS00910">
    <property type="entry name" value="UPF0029"/>
    <property type="match status" value="1"/>
</dbReference>
<dbReference type="PANTHER" id="PTHR16301:SF20">
    <property type="entry name" value="IMPACT FAMILY MEMBER YIGZ"/>
    <property type="match status" value="1"/>
</dbReference>
<evidence type="ECO:0000313" key="3">
    <source>
        <dbReference type="EMBL" id="QNN61359.1"/>
    </source>
</evidence>
<dbReference type="InterPro" id="IPR001498">
    <property type="entry name" value="Impact_N"/>
</dbReference>
<reference evidence="3 4" key="1">
    <citation type="submission" date="2020-08" db="EMBL/GenBank/DDBJ databases">
        <title>Genome sequence of Erysipelothrix inopinata DSM 15511T.</title>
        <authorList>
            <person name="Hyun D.-W."/>
            <person name="Bae J.-W."/>
        </authorList>
    </citation>
    <scope>NUCLEOTIDE SEQUENCE [LARGE SCALE GENOMIC DNA]</scope>
    <source>
        <strain evidence="3 4">DSM 15511</strain>
    </source>
</reference>
<feature type="domain" description="Impact N-terminal" evidence="2">
    <location>
        <begin position="20"/>
        <end position="119"/>
    </location>
</feature>
<dbReference type="InterPro" id="IPR015796">
    <property type="entry name" value="Impact_YigZ-like"/>
</dbReference>
<proteinExistence type="inferred from homology"/>
<organism evidence="3 4">
    <name type="scientific">Erysipelothrix inopinata</name>
    <dbReference type="NCBI Taxonomy" id="225084"/>
    <lineage>
        <taxon>Bacteria</taxon>
        <taxon>Bacillati</taxon>
        <taxon>Bacillota</taxon>
        <taxon>Erysipelotrichia</taxon>
        <taxon>Erysipelotrichales</taxon>
        <taxon>Erysipelotrichaceae</taxon>
        <taxon>Erysipelothrix</taxon>
    </lineage>
</organism>
<evidence type="ECO:0000256" key="1">
    <source>
        <dbReference type="ARBA" id="ARBA00007665"/>
    </source>
</evidence>
<dbReference type="InterPro" id="IPR020568">
    <property type="entry name" value="Ribosomal_Su5_D2-typ_SF"/>
</dbReference>
<dbReference type="Gene3D" id="3.30.230.30">
    <property type="entry name" value="Impact, N-terminal domain"/>
    <property type="match status" value="1"/>
</dbReference>
<dbReference type="GO" id="GO:0005737">
    <property type="term" value="C:cytoplasm"/>
    <property type="evidence" value="ECO:0007669"/>
    <property type="project" value="TreeGrafter"/>
</dbReference>
<dbReference type="Proteomes" id="UP000515928">
    <property type="component" value="Chromosome"/>
</dbReference>
<dbReference type="EMBL" id="CP060715">
    <property type="protein sequence ID" value="QNN61359.1"/>
    <property type="molecule type" value="Genomic_DNA"/>
</dbReference>
<dbReference type="GO" id="GO:0006446">
    <property type="term" value="P:regulation of translational initiation"/>
    <property type="evidence" value="ECO:0007669"/>
    <property type="project" value="TreeGrafter"/>
</dbReference>
<evidence type="ECO:0000259" key="2">
    <source>
        <dbReference type="Pfam" id="PF01205"/>
    </source>
</evidence>
<dbReference type="AlphaFoldDB" id="A0A7G9S0I4"/>
<gene>
    <name evidence="3" type="ORF">H9L01_03045</name>
</gene>